<feature type="domain" description="Protein kinase" evidence="5">
    <location>
        <begin position="139"/>
        <end position="396"/>
    </location>
</feature>
<feature type="region of interest" description="Disordered" evidence="4">
    <location>
        <begin position="448"/>
        <end position="487"/>
    </location>
</feature>
<reference evidence="6" key="1">
    <citation type="journal article" date="2020" name="Fungal Divers.">
        <title>Resolving the Mortierellaceae phylogeny through synthesis of multi-gene phylogenetics and phylogenomics.</title>
        <authorList>
            <person name="Vandepol N."/>
            <person name="Liber J."/>
            <person name="Desiro A."/>
            <person name="Na H."/>
            <person name="Kennedy M."/>
            <person name="Barry K."/>
            <person name="Grigoriev I.V."/>
            <person name="Miller A.N."/>
            <person name="O'Donnell K."/>
            <person name="Stajich J.E."/>
            <person name="Bonito G."/>
        </authorList>
    </citation>
    <scope>NUCLEOTIDE SEQUENCE</scope>
    <source>
        <strain evidence="6">MES-2147</strain>
    </source>
</reference>
<keyword evidence="7" id="KW-1185">Reference proteome</keyword>
<dbReference type="EMBL" id="JAAAHW010009548">
    <property type="protein sequence ID" value="KAF9939225.1"/>
    <property type="molecule type" value="Genomic_DNA"/>
</dbReference>
<dbReference type="SMART" id="SM00220">
    <property type="entry name" value="S_TKc"/>
    <property type="match status" value="1"/>
</dbReference>
<dbReference type="Gene3D" id="1.10.510.10">
    <property type="entry name" value="Transferase(Phosphotransferase) domain 1"/>
    <property type="match status" value="1"/>
</dbReference>
<evidence type="ECO:0000256" key="4">
    <source>
        <dbReference type="SAM" id="MobiDB-lite"/>
    </source>
</evidence>
<dbReference type="GO" id="GO:0005524">
    <property type="term" value="F:ATP binding"/>
    <property type="evidence" value="ECO:0007669"/>
    <property type="project" value="UniProtKB-UniRule"/>
</dbReference>
<feature type="compositionally biased region" description="Low complexity" evidence="4">
    <location>
        <begin position="108"/>
        <end position="117"/>
    </location>
</feature>
<dbReference type="InterPro" id="IPR008271">
    <property type="entry name" value="Ser/Thr_kinase_AS"/>
</dbReference>
<evidence type="ECO:0000256" key="3">
    <source>
        <dbReference type="PROSITE-ProRule" id="PRU10141"/>
    </source>
</evidence>
<feature type="compositionally biased region" description="Basic and acidic residues" evidence="4">
    <location>
        <begin position="465"/>
        <end position="474"/>
    </location>
</feature>
<keyword evidence="1 3" id="KW-0547">Nucleotide-binding</keyword>
<dbReference type="SUPFAM" id="SSF56112">
    <property type="entry name" value="Protein kinase-like (PK-like)"/>
    <property type="match status" value="1"/>
</dbReference>
<evidence type="ECO:0000313" key="6">
    <source>
        <dbReference type="EMBL" id="KAF9939225.1"/>
    </source>
</evidence>
<sequence length="561" mass="60682">MSLPPNDHIEHHPIISGDGRPKTKMLKIVDRMKNRVQHRHNNNEAKKSAAPIATDTTTTTAAAAASPADAAAAASPADSAAAASPADAAPDAASPADADADAADADADTATRAPTEAPEIHSHEQRSPRMHPGLLELYEVTDHVLGVGTFATVKEIKLRSTGQSFALKIILKTTLQGKVSMLDTEIAVLSRVRHRNCVSLLEMFETEDAVYLVTDLAEGGELFDELLKKGSYTEGDAARLVREILLGVEYLHSMGIVHRDLKPENLLFLDKSENARLMITDFGLSKMLTSGNDVLMTACGTPGYVAPEVLEGIGHGRPVDMWGVGIIAYTLLCGYPPFWGEDQLALFKNIVAGKYAYEEQFWEKVSPLAKDFIDTLLVRPAEKRPTATQALAHSWFSTMLDRDEQTTTLPRSGSVDLLPGVRKNINARNVFKKAVRVVGILRRIHAASQQHPTTAPELSPLRGEGASDGRETRDMVPNGGAACTQDGRVRIGGTSRRARPNPMGLSLHDVVSLAMMAKQRKSLDAPSSEGEQPHRAAVSRDDSEVYLEKMDAALEGLTRGF</sequence>
<evidence type="ECO:0000256" key="2">
    <source>
        <dbReference type="ARBA" id="ARBA00022840"/>
    </source>
</evidence>
<feature type="region of interest" description="Disordered" evidence="4">
    <location>
        <begin position="81"/>
        <end position="128"/>
    </location>
</feature>
<evidence type="ECO:0000259" key="5">
    <source>
        <dbReference type="PROSITE" id="PS50011"/>
    </source>
</evidence>
<accession>A0A9P6IMF7</accession>
<feature type="region of interest" description="Disordered" evidence="4">
    <location>
        <begin position="519"/>
        <end position="544"/>
    </location>
</feature>
<feature type="compositionally biased region" description="Low complexity" evidence="4">
    <location>
        <begin position="48"/>
        <end position="68"/>
    </location>
</feature>
<dbReference type="FunFam" id="1.10.510.10:FF:000571">
    <property type="entry name" value="Maternal embryonic leucine zipper kinase"/>
    <property type="match status" value="1"/>
</dbReference>
<keyword evidence="2 3" id="KW-0067">ATP-binding</keyword>
<dbReference type="GO" id="GO:0004672">
    <property type="term" value="F:protein kinase activity"/>
    <property type="evidence" value="ECO:0007669"/>
    <property type="project" value="InterPro"/>
</dbReference>
<proteinExistence type="predicted"/>
<evidence type="ECO:0000313" key="7">
    <source>
        <dbReference type="Proteomes" id="UP000749646"/>
    </source>
</evidence>
<dbReference type="PROSITE" id="PS00108">
    <property type="entry name" value="PROTEIN_KINASE_ST"/>
    <property type="match status" value="1"/>
</dbReference>
<dbReference type="AlphaFoldDB" id="A0A9P6IMF7"/>
<dbReference type="InterPro" id="IPR000719">
    <property type="entry name" value="Prot_kinase_dom"/>
</dbReference>
<dbReference type="PROSITE" id="PS50011">
    <property type="entry name" value="PROTEIN_KINASE_DOM"/>
    <property type="match status" value="1"/>
</dbReference>
<protein>
    <recommendedName>
        <fullName evidence="5">Protein kinase domain-containing protein</fullName>
    </recommendedName>
</protein>
<name>A0A9P6IMF7_9FUNG</name>
<comment type="caution">
    <text evidence="6">The sequence shown here is derived from an EMBL/GenBank/DDBJ whole genome shotgun (WGS) entry which is preliminary data.</text>
</comment>
<evidence type="ECO:0000256" key="1">
    <source>
        <dbReference type="ARBA" id="ARBA00022741"/>
    </source>
</evidence>
<feature type="compositionally biased region" description="Acidic residues" evidence="4">
    <location>
        <begin position="98"/>
        <end position="107"/>
    </location>
</feature>
<organism evidence="6 7">
    <name type="scientific">Modicella reniformis</name>
    <dbReference type="NCBI Taxonomy" id="1440133"/>
    <lineage>
        <taxon>Eukaryota</taxon>
        <taxon>Fungi</taxon>
        <taxon>Fungi incertae sedis</taxon>
        <taxon>Mucoromycota</taxon>
        <taxon>Mortierellomycotina</taxon>
        <taxon>Mortierellomycetes</taxon>
        <taxon>Mortierellales</taxon>
        <taxon>Mortierellaceae</taxon>
        <taxon>Modicella</taxon>
    </lineage>
</organism>
<feature type="compositionally biased region" description="Low complexity" evidence="4">
    <location>
        <begin position="81"/>
        <end position="97"/>
    </location>
</feature>
<feature type="region of interest" description="Disordered" evidence="4">
    <location>
        <begin position="1"/>
        <end position="68"/>
    </location>
</feature>
<dbReference type="InterPro" id="IPR011009">
    <property type="entry name" value="Kinase-like_dom_sf"/>
</dbReference>
<dbReference type="InterPro" id="IPR017441">
    <property type="entry name" value="Protein_kinase_ATP_BS"/>
</dbReference>
<dbReference type="Pfam" id="PF00069">
    <property type="entry name" value="Pkinase"/>
    <property type="match status" value="1"/>
</dbReference>
<feature type="compositionally biased region" description="Basic and acidic residues" evidence="4">
    <location>
        <begin position="531"/>
        <end position="544"/>
    </location>
</feature>
<dbReference type="Proteomes" id="UP000749646">
    <property type="component" value="Unassembled WGS sequence"/>
</dbReference>
<dbReference type="PANTHER" id="PTHR24347">
    <property type="entry name" value="SERINE/THREONINE-PROTEIN KINASE"/>
    <property type="match status" value="1"/>
</dbReference>
<dbReference type="CDD" id="cd05117">
    <property type="entry name" value="STKc_CAMK"/>
    <property type="match status" value="1"/>
</dbReference>
<gene>
    <name evidence="6" type="ORF">BGZ65_011235</name>
</gene>
<dbReference type="PROSITE" id="PS00107">
    <property type="entry name" value="PROTEIN_KINASE_ATP"/>
    <property type="match status" value="1"/>
</dbReference>
<feature type="binding site" evidence="3">
    <location>
        <position position="172"/>
    </location>
    <ligand>
        <name>ATP</name>
        <dbReference type="ChEBI" id="CHEBI:30616"/>
    </ligand>
</feature>
<dbReference type="OrthoDB" id="40902at2759"/>
<feature type="compositionally biased region" description="Basic and acidic residues" evidence="4">
    <location>
        <begin position="118"/>
        <end position="127"/>
    </location>
</feature>